<dbReference type="RefSeq" id="YP_008004681.1">
    <property type="nucleotide sequence ID" value="NC_021249.1"/>
</dbReference>
<evidence type="ECO:0000313" key="2">
    <source>
        <dbReference type="Proteomes" id="UP000792374"/>
    </source>
</evidence>
<sequence>MYNLRHLNMSINLKLILILCVLPNIFASIEYGYVAKTASGKPCLNTCKNGQCYIDYELKKDLRKNNRNLSYEDFIDLYDSNKKLEIKYNNDLIDIDILFDKFKQEQYAY</sequence>
<gene>
    <name evidence="1" type="ORF">CHREV_277</name>
</gene>
<dbReference type="Proteomes" id="UP000792374">
    <property type="component" value="Genome"/>
</dbReference>
<proteinExistence type="predicted"/>
<organism evidence="1 2">
    <name type="scientific">Choristoneura rosaceana entomopoxvirus 'L'</name>
    <dbReference type="NCBI Taxonomy" id="1293539"/>
    <lineage>
        <taxon>Viruses</taxon>
        <taxon>Varidnaviria</taxon>
        <taxon>Bamfordvirae</taxon>
        <taxon>Nucleocytoviricota</taxon>
        <taxon>Pokkesviricetes</taxon>
        <taxon>Chitovirales</taxon>
        <taxon>Poxviridae</taxon>
        <taxon>Entomopoxvirinae</taxon>
        <taxon>Betaentomopoxvirus</taxon>
        <taxon>Betaentomopoxvirus crosaceana</taxon>
        <taxon>Choristoneura rosaceana entomopoxvirus</taxon>
    </lineage>
</organism>
<dbReference type="EMBL" id="HF679133">
    <property type="protein sequence ID" value="CCU56179.1"/>
    <property type="molecule type" value="Genomic_DNA"/>
</dbReference>
<accession>A0ABM9QKX3</accession>
<reference evidence="1" key="1">
    <citation type="journal article" date="2013" name="J. Virol.">
        <title>New Insights into the Evolution of Entomopoxvirinae from the Complete Genome Sequences of Four Entomopoxviruses Infecting Adoxophyes honmai, Choristoneura biennis, Choristoneura rosaceana, and Mythimna separata.</title>
        <authorList>
            <person name="Theze J."/>
            <person name="Takatsuka J."/>
            <person name="Li Z."/>
            <person name="Gallais J."/>
            <person name="Doucet D."/>
            <person name="Arif B."/>
            <person name="Nakai M."/>
            <person name="Herniou E.A."/>
        </authorList>
    </citation>
    <scope>NUCLEOTIDE SEQUENCE</scope>
</reference>
<keyword evidence="2" id="KW-1185">Reference proteome</keyword>
<dbReference type="GeneID" id="15613602"/>
<protein>
    <submittedName>
        <fullName evidence="1">N1R/p28-like protein</fullName>
    </submittedName>
</protein>
<name>A0ABM9QKX3_9POXV</name>
<evidence type="ECO:0000313" key="1">
    <source>
        <dbReference type="EMBL" id="CCU56179.1"/>
    </source>
</evidence>